<dbReference type="OrthoDB" id="19748at2759"/>
<name>L8GIA9_ACACF</name>
<dbReference type="InterPro" id="IPR037213">
    <property type="entry name" value="Run_dom_sf"/>
</dbReference>
<proteinExistence type="predicted"/>
<accession>L8GIA9</accession>
<evidence type="ECO:0000256" key="1">
    <source>
        <dbReference type="ARBA" id="ARBA00023054"/>
    </source>
</evidence>
<dbReference type="InterPro" id="IPR047335">
    <property type="entry name" value="RUFY1-3"/>
</dbReference>
<dbReference type="CDD" id="cd17671">
    <property type="entry name" value="RUN"/>
    <property type="match status" value="1"/>
</dbReference>
<dbReference type="GeneID" id="14912995"/>
<dbReference type="RefSeq" id="XP_004334501.1">
    <property type="nucleotide sequence ID" value="XM_004334453.1"/>
</dbReference>
<dbReference type="Pfam" id="PF02759">
    <property type="entry name" value="RUN"/>
    <property type="match status" value="1"/>
</dbReference>
<dbReference type="PANTHER" id="PTHR45956">
    <property type="entry name" value="RUN AND FYVE DOMAIN-CONTAINING PROTEIN 2-LIKE PROTEIN"/>
    <property type="match status" value="1"/>
</dbReference>
<keyword evidence="4" id="KW-1185">Reference proteome</keyword>
<dbReference type="Proteomes" id="UP000011083">
    <property type="component" value="Unassembled WGS sequence"/>
</dbReference>
<feature type="domain" description="RUN" evidence="2">
    <location>
        <begin position="33"/>
        <end position="170"/>
    </location>
</feature>
<sequence>MNDSHMEAKRLQEAAFNTLHAILDTTGSSETINASMEQYNHFFCVVENILGHGMKHDKKSFWASKPEPRDFFDLLECLPKVWSQGKKVMDVVNNFPTAKTSKGKGRLWLRIALKEKNLKTLLTKLTQDQSLLRKFYEDDALLRNNDQLEMFLGILSPLEVLNVPVTFRCGLGL</sequence>
<dbReference type="Gene3D" id="1.20.58.900">
    <property type="match status" value="1"/>
</dbReference>
<dbReference type="SUPFAM" id="SSF140741">
    <property type="entry name" value="RUN domain-like"/>
    <property type="match status" value="1"/>
</dbReference>
<protein>
    <submittedName>
        <fullName evidence="3">RUN domain containing protein</fullName>
    </submittedName>
</protein>
<dbReference type="KEGG" id="acan:ACA1_346470"/>
<keyword evidence="1" id="KW-0175">Coiled coil</keyword>
<reference evidence="3 4" key="1">
    <citation type="journal article" date="2013" name="Genome Biol.">
        <title>Genome of Acanthamoeba castellanii highlights extensive lateral gene transfer and early evolution of tyrosine kinase signaling.</title>
        <authorList>
            <person name="Clarke M."/>
            <person name="Lohan A.J."/>
            <person name="Liu B."/>
            <person name="Lagkouvardos I."/>
            <person name="Roy S."/>
            <person name="Zafar N."/>
            <person name="Bertelli C."/>
            <person name="Schilde C."/>
            <person name="Kianianmomeni A."/>
            <person name="Burglin T.R."/>
            <person name="Frech C."/>
            <person name="Turcotte B."/>
            <person name="Kopec K.O."/>
            <person name="Synnott J.M."/>
            <person name="Choo C."/>
            <person name="Paponov I."/>
            <person name="Finkler A."/>
            <person name="Soon Heng Tan C."/>
            <person name="Hutchins A.P."/>
            <person name="Weinmeier T."/>
            <person name="Rattei T."/>
            <person name="Chu J.S."/>
            <person name="Gimenez G."/>
            <person name="Irimia M."/>
            <person name="Rigden D.J."/>
            <person name="Fitzpatrick D.A."/>
            <person name="Lorenzo-Morales J."/>
            <person name="Bateman A."/>
            <person name="Chiu C.H."/>
            <person name="Tang P."/>
            <person name="Hegemann P."/>
            <person name="Fromm H."/>
            <person name="Raoult D."/>
            <person name="Greub G."/>
            <person name="Miranda-Saavedra D."/>
            <person name="Chen N."/>
            <person name="Nash P."/>
            <person name="Ginger M.L."/>
            <person name="Horn M."/>
            <person name="Schaap P."/>
            <person name="Caler L."/>
            <person name="Loftus B."/>
        </authorList>
    </citation>
    <scope>NUCLEOTIDE SEQUENCE [LARGE SCALE GENOMIC DNA]</scope>
    <source>
        <strain evidence="3 4">Neff</strain>
    </source>
</reference>
<dbReference type="SMART" id="SM00593">
    <property type="entry name" value="RUN"/>
    <property type="match status" value="1"/>
</dbReference>
<evidence type="ECO:0000259" key="2">
    <source>
        <dbReference type="PROSITE" id="PS50826"/>
    </source>
</evidence>
<evidence type="ECO:0000313" key="3">
    <source>
        <dbReference type="EMBL" id="ELR12488.1"/>
    </source>
</evidence>
<dbReference type="PROSITE" id="PS50826">
    <property type="entry name" value="RUN"/>
    <property type="match status" value="1"/>
</dbReference>
<dbReference type="VEuPathDB" id="AmoebaDB:ACA1_346470"/>
<dbReference type="EMBL" id="KB008113">
    <property type="protein sequence ID" value="ELR12488.1"/>
    <property type="molecule type" value="Genomic_DNA"/>
</dbReference>
<gene>
    <name evidence="3" type="ORF">ACA1_346470</name>
</gene>
<dbReference type="PANTHER" id="PTHR45956:SF6">
    <property type="entry name" value="RUN DOMAIN-CONTAINING PROTEIN"/>
    <property type="match status" value="1"/>
</dbReference>
<organism evidence="3 4">
    <name type="scientific">Acanthamoeba castellanii (strain ATCC 30010 / Neff)</name>
    <dbReference type="NCBI Taxonomy" id="1257118"/>
    <lineage>
        <taxon>Eukaryota</taxon>
        <taxon>Amoebozoa</taxon>
        <taxon>Discosea</taxon>
        <taxon>Longamoebia</taxon>
        <taxon>Centramoebida</taxon>
        <taxon>Acanthamoebidae</taxon>
        <taxon>Acanthamoeba</taxon>
    </lineage>
</organism>
<evidence type="ECO:0000313" key="4">
    <source>
        <dbReference type="Proteomes" id="UP000011083"/>
    </source>
</evidence>
<dbReference type="AlphaFoldDB" id="L8GIA9"/>
<dbReference type="InterPro" id="IPR004012">
    <property type="entry name" value="Run_dom"/>
</dbReference>